<gene>
    <name evidence="2" type="ORF">TrCOL_g10058</name>
</gene>
<dbReference type="OrthoDB" id="370932at2759"/>
<feature type="compositionally biased region" description="Low complexity" evidence="1">
    <location>
        <begin position="89"/>
        <end position="100"/>
    </location>
</feature>
<accession>A0A9W7G9P6</accession>
<dbReference type="EMBL" id="BRYA01000072">
    <property type="protein sequence ID" value="GMI37328.1"/>
    <property type="molecule type" value="Genomic_DNA"/>
</dbReference>
<dbReference type="AlphaFoldDB" id="A0A9W7G9P6"/>
<dbReference type="SUPFAM" id="SSF118359">
    <property type="entry name" value="Expressed protein At2g23090/F21P24.15"/>
    <property type="match status" value="1"/>
</dbReference>
<name>A0A9W7G9P6_9STRA</name>
<dbReference type="Gene3D" id="4.10.1050.10">
    <property type="entry name" value="At2g23090-like"/>
    <property type="match status" value="1"/>
</dbReference>
<organism evidence="2 3">
    <name type="scientific">Triparma columacea</name>
    <dbReference type="NCBI Taxonomy" id="722753"/>
    <lineage>
        <taxon>Eukaryota</taxon>
        <taxon>Sar</taxon>
        <taxon>Stramenopiles</taxon>
        <taxon>Ochrophyta</taxon>
        <taxon>Bolidophyceae</taxon>
        <taxon>Parmales</taxon>
        <taxon>Triparmaceae</taxon>
        <taxon>Triparma</taxon>
    </lineage>
</organism>
<proteinExistence type="predicted"/>
<evidence type="ECO:0000313" key="2">
    <source>
        <dbReference type="EMBL" id="GMI37328.1"/>
    </source>
</evidence>
<comment type="caution">
    <text evidence="2">The sequence shown here is derived from an EMBL/GenBank/DDBJ whole genome shotgun (WGS) entry which is preliminary data.</text>
</comment>
<sequence>MPESNKAAKKRIQKANRAAGIGDETGRLVRVKEAPKMARCTICQIELKITKTCTELKAHAEGKHGKTLEEAFPGAAAIAAELAAAKPGKGGAAAAAPAAKKGGKKKGGDIGDLDDLLAAGLNVGKKKGKGK</sequence>
<dbReference type="InterPro" id="IPR026939">
    <property type="entry name" value="ZNF706/At2g23090_sf"/>
</dbReference>
<evidence type="ECO:0000313" key="3">
    <source>
        <dbReference type="Proteomes" id="UP001165065"/>
    </source>
</evidence>
<dbReference type="Proteomes" id="UP001165065">
    <property type="component" value="Unassembled WGS sequence"/>
</dbReference>
<reference evidence="3" key="1">
    <citation type="journal article" date="2023" name="Commun. Biol.">
        <title>Genome analysis of Parmales, the sister group of diatoms, reveals the evolutionary specialization of diatoms from phago-mixotrophs to photoautotrophs.</title>
        <authorList>
            <person name="Ban H."/>
            <person name="Sato S."/>
            <person name="Yoshikawa S."/>
            <person name="Yamada K."/>
            <person name="Nakamura Y."/>
            <person name="Ichinomiya M."/>
            <person name="Sato N."/>
            <person name="Blanc-Mathieu R."/>
            <person name="Endo H."/>
            <person name="Kuwata A."/>
            <person name="Ogata H."/>
        </authorList>
    </citation>
    <scope>NUCLEOTIDE SEQUENCE [LARGE SCALE GENOMIC DNA]</scope>
</reference>
<evidence type="ECO:0000256" key="1">
    <source>
        <dbReference type="SAM" id="MobiDB-lite"/>
    </source>
</evidence>
<keyword evidence="3" id="KW-1185">Reference proteome</keyword>
<protein>
    <submittedName>
        <fullName evidence="2">Uncharacterized protein</fullName>
    </submittedName>
</protein>
<feature type="region of interest" description="Disordered" evidence="1">
    <location>
        <begin position="89"/>
        <end position="110"/>
    </location>
</feature>